<dbReference type="Proteomes" id="UP001194580">
    <property type="component" value="Unassembled WGS sequence"/>
</dbReference>
<evidence type="ECO:0000313" key="2">
    <source>
        <dbReference type="EMBL" id="KAG0264220.1"/>
    </source>
</evidence>
<accession>A0AAD4D4B2</accession>
<comment type="caution">
    <text evidence="2">The sequence shown here is derived from an EMBL/GenBank/DDBJ whole genome shotgun (WGS) entry which is preliminary data.</text>
</comment>
<dbReference type="Gene3D" id="3.80.10.10">
    <property type="entry name" value="Ribonuclease Inhibitor"/>
    <property type="match status" value="1"/>
</dbReference>
<dbReference type="InterPro" id="IPR032675">
    <property type="entry name" value="LRR_dom_sf"/>
</dbReference>
<keyword evidence="3" id="KW-1185">Reference proteome</keyword>
<dbReference type="SUPFAM" id="SSF52047">
    <property type="entry name" value="RNI-like"/>
    <property type="match status" value="1"/>
</dbReference>
<dbReference type="AlphaFoldDB" id="A0AAD4D4B2"/>
<evidence type="ECO:0000256" key="1">
    <source>
        <dbReference type="SAM" id="MobiDB-lite"/>
    </source>
</evidence>
<proteinExistence type="predicted"/>
<dbReference type="EMBL" id="JAAAIL010001841">
    <property type="protein sequence ID" value="KAG0264220.1"/>
    <property type="molecule type" value="Genomic_DNA"/>
</dbReference>
<protein>
    <recommendedName>
        <fullName evidence="4">F-box domain-containing protein</fullName>
    </recommendedName>
</protein>
<feature type="compositionally biased region" description="Acidic residues" evidence="1">
    <location>
        <begin position="290"/>
        <end position="303"/>
    </location>
</feature>
<evidence type="ECO:0000313" key="3">
    <source>
        <dbReference type="Proteomes" id="UP001194580"/>
    </source>
</evidence>
<reference evidence="2" key="1">
    <citation type="journal article" date="2020" name="Fungal Divers.">
        <title>Resolving the Mortierellaceae phylogeny through synthesis of multi-gene phylogenetics and phylogenomics.</title>
        <authorList>
            <person name="Vandepol N."/>
            <person name="Liber J."/>
            <person name="Desiro A."/>
            <person name="Na H."/>
            <person name="Kennedy M."/>
            <person name="Barry K."/>
            <person name="Grigoriev I.V."/>
            <person name="Miller A.N."/>
            <person name="O'Donnell K."/>
            <person name="Stajich J.E."/>
            <person name="Bonito G."/>
        </authorList>
    </citation>
    <scope>NUCLEOTIDE SEQUENCE</scope>
    <source>
        <strain evidence="2">NRRL 28262</strain>
    </source>
</reference>
<name>A0AAD4D4B2_9FUNG</name>
<feature type="region of interest" description="Disordered" evidence="1">
    <location>
        <begin position="283"/>
        <end position="309"/>
    </location>
</feature>
<sequence>MVLSIVDVPELADRITSLLSLQDLASCILVDKTWNAAFVRYLWHTVPSPFGHLDAFRRPFQRNDAFFQILRNDYLSIRQQQECSAQNNTRCSLSSSSLLSRYGPWIRRLSLNQYCLQDVQQQVNTFIAEEPSTFQMESSGTPDDDTDITFASADTSDTFPAATLSTSTTTNAATTATVNNINQNAADSNPTAQELILHLLKHCPHLQSLELINWDGTDADLAFWKAIAADVVPCLVELCVSFNNRALTNPNPTTVSIPSIILANCSNKMQKLTIPYTNKSPQWLQPLDTNGEDTVEDEVDDGEGGQVDRGLADREEPLLGMKVLEFNCYEHHSALFMSTSFLKRCTNLETLHVGTLNDDWSKALRACTKLRRIKASSSDVSTVRLLTDILSTGGLLNLNDIEITYDDLDDNGVTDADTAALLSAGHKGWRNVDLSTLDTLTSVALIQHCATLESLKVRNTPGLTSDHIRQILSSSPRLHTFVTLDDGEYVVSRVGHISASSFIDLDSATNALRPWACEPTLKTFRAKILGIPRPDVTLTHYRLPRADIQGEQLLQEDHPGQGREIQGRVYERLSRFTRLEVLGLGHDDRDFGAEYDFVKDADGEYVLGDNDYQYDCLEMNLDSGLRRLGVLKELRELNVFRMATSIEVEDVEWMAMNWIKLEILDGLNTEANELDAETWLRENCPHINSNPCTFQF</sequence>
<evidence type="ECO:0008006" key="4">
    <source>
        <dbReference type="Google" id="ProtNLM"/>
    </source>
</evidence>
<gene>
    <name evidence="2" type="ORF">BGZ95_003641</name>
</gene>
<organism evidence="2 3">
    <name type="scientific">Linnemannia exigua</name>
    <dbReference type="NCBI Taxonomy" id="604196"/>
    <lineage>
        <taxon>Eukaryota</taxon>
        <taxon>Fungi</taxon>
        <taxon>Fungi incertae sedis</taxon>
        <taxon>Mucoromycota</taxon>
        <taxon>Mortierellomycotina</taxon>
        <taxon>Mortierellomycetes</taxon>
        <taxon>Mortierellales</taxon>
        <taxon>Mortierellaceae</taxon>
        <taxon>Linnemannia</taxon>
    </lineage>
</organism>